<evidence type="ECO:0008006" key="3">
    <source>
        <dbReference type="Google" id="ProtNLM"/>
    </source>
</evidence>
<dbReference type="PANTHER" id="PTHR33377:SF50">
    <property type="entry name" value="NB-ARC DOMAIN-CONTAINING PROTEIN"/>
    <property type="match status" value="1"/>
</dbReference>
<dbReference type="AlphaFoldDB" id="K3YYG6"/>
<evidence type="ECO:0000313" key="2">
    <source>
        <dbReference type="Proteomes" id="UP000004995"/>
    </source>
</evidence>
<dbReference type="InParanoid" id="K3YYG6"/>
<dbReference type="EnsemblPlants" id="KQL29233">
    <property type="protein sequence ID" value="KQL29233"/>
    <property type="gene ID" value="SETIT_019319mg"/>
</dbReference>
<dbReference type="Proteomes" id="UP000004995">
    <property type="component" value="Unassembled WGS sequence"/>
</dbReference>
<dbReference type="PANTHER" id="PTHR33377">
    <property type="entry name" value="OS10G0134700 PROTEIN-RELATED"/>
    <property type="match status" value="1"/>
</dbReference>
<evidence type="ECO:0000313" key="1">
    <source>
        <dbReference type="EnsemblPlants" id="KQL29233"/>
    </source>
</evidence>
<dbReference type="Gramene" id="KQL29233">
    <property type="protein sequence ID" value="KQL29233"/>
    <property type="gene ID" value="SETIT_019319mg"/>
</dbReference>
<name>K3YYG6_SETIT</name>
<protein>
    <recommendedName>
        <fullName evidence="3">NB-ARC domain-containing protein</fullName>
    </recommendedName>
</protein>
<sequence>MEEVTLSAIMAELANRSVSFLIKWSKQIAPTNEMVDRLQRLLLRIGHACCTSLVYILRKELYTGYYTLHTFRCRAHEGNKAESHEVGHCFTFSRFNPAKHLCIYSSSRQIVIEKSQKFMAPNRYTMKIYLMKKLMDPGAKSHGVLPIIGPQKVGKSTLVEHVSIDQRVRSYLSQIMFISGDDLRGELMMTLGDRRIIKYGNKDLIRGRVLIIIKLDVDINEDLWKRLLSASRKAFWYFFKVRMFGCMDVVEHPKLASVAMDMAMELNGYLMCFNFISEILKSNIDAHFWSLTLAICRHFKQKNPFVCDPPNQIDPWALTRPILSPTTNRISPGNILIIDMYQTASAQSGAHFLEASTRSDSTAPKMTVKDLMFGMLNLSLLLLHGNLTFDLFKCELKDATESSI</sequence>
<dbReference type="EMBL" id="AGNK02000188">
    <property type="status" value="NOT_ANNOTATED_CDS"/>
    <property type="molecule type" value="Genomic_DNA"/>
</dbReference>
<keyword evidence="2" id="KW-1185">Reference proteome</keyword>
<organism evidence="1 2">
    <name type="scientific">Setaria italica</name>
    <name type="common">Foxtail millet</name>
    <name type="synonym">Panicum italicum</name>
    <dbReference type="NCBI Taxonomy" id="4555"/>
    <lineage>
        <taxon>Eukaryota</taxon>
        <taxon>Viridiplantae</taxon>
        <taxon>Streptophyta</taxon>
        <taxon>Embryophyta</taxon>
        <taxon>Tracheophyta</taxon>
        <taxon>Spermatophyta</taxon>
        <taxon>Magnoliopsida</taxon>
        <taxon>Liliopsida</taxon>
        <taxon>Poales</taxon>
        <taxon>Poaceae</taxon>
        <taxon>PACMAD clade</taxon>
        <taxon>Panicoideae</taxon>
        <taxon>Panicodae</taxon>
        <taxon>Paniceae</taxon>
        <taxon>Cenchrinae</taxon>
        <taxon>Setaria</taxon>
    </lineage>
</organism>
<reference evidence="1" key="2">
    <citation type="submission" date="2018-08" db="UniProtKB">
        <authorList>
            <consortium name="EnsemblPlants"/>
        </authorList>
    </citation>
    <scope>IDENTIFICATION</scope>
    <source>
        <strain evidence="1">Yugu1</strain>
    </source>
</reference>
<dbReference type="HOGENOM" id="CLU_001090_4_1_1"/>
<accession>K3YYG6</accession>
<proteinExistence type="predicted"/>
<reference evidence="2" key="1">
    <citation type="journal article" date="2012" name="Nat. Biotechnol.">
        <title>Reference genome sequence of the model plant Setaria.</title>
        <authorList>
            <person name="Bennetzen J.L."/>
            <person name="Schmutz J."/>
            <person name="Wang H."/>
            <person name="Percifield R."/>
            <person name="Hawkins J."/>
            <person name="Pontaroli A.C."/>
            <person name="Estep M."/>
            <person name="Feng L."/>
            <person name="Vaughn J.N."/>
            <person name="Grimwood J."/>
            <person name="Jenkins J."/>
            <person name="Barry K."/>
            <person name="Lindquist E."/>
            <person name="Hellsten U."/>
            <person name="Deshpande S."/>
            <person name="Wang X."/>
            <person name="Wu X."/>
            <person name="Mitros T."/>
            <person name="Triplett J."/>
            <person name="Yang X."/>
            <person name="Ye C.Y."/>
            <person name="Mauro-Herrera M."/>
            <person name="Wang L."/>
            <person name="Li P."/>
            <person name="Sharma M."/>
            <person name="Sharma R."/>
            <person name="Ronald P.C."/>
            <person name="Panaud O."/>
            <person name="Kellogg E.A."/>
            <person name="Brutnell T.P."/>
            <person name="Doust A.N."/>
            <person name="Tuskan G.A."/>
            <person name="Rokhsar D."/>
            <person name="Devos K.M."/>
        </authorList>
    </citation>
    <scope>NUCLEOTIDE SEQUENCE [LARGE SCALE GENOMIC DNA]</scope>
    <source>
        <strain evidence="2">cv. Yugu1</strain>
    </source>
</reference>
<dbReference type="eggNOG" id="KOG4658">
    <property type="taxonomic scope" value="Eukaryota"/>
</dbReference>